<protein>
    <submittedName>
        <fullName evidence="1">Uncharacterized protein</fullName>
    </submittedName>
</protein>
<dbReference type="AlphaFoldDB" id="Q2CEG2"/>
<proteinExistence type="predicted"/>
<dbReference type="Proteomes" id="UP000003635">
    <property type="component" value="Unassembled WGS sequence"/>
</dbReference>
<reference evidence="1 2" key="1">
    <citation type="journal article" date="2010" name="J. Bacteriol.">
        <title>Genome sequences of Oceanicola granulosus HTCC2516(T) and Oceanicola batsensis HTCC2597(TDelta).</title>
        <authorList>
            <person name="Thrash J.C."/>
            <person name="Cho J.C."/>
            <person name="Vergin K.L."/>
            <person name="Giovannoni S.J."/>
        </authorList>
    </citation>
    <scope>NUCLEOTIDE SEQUENCE [LARGE SCALE GENOMIC DNA]</scope>
    <source>
        <strain evidence="2">ATCC BAA-861 / DSM 15982 / KCTC 12143 / HTCC2516</strain>
    </source>
</reference>
<dbReference type="RefSeq" id="WP_007254335.1">
    <property type="nucleotide sequence ID" value="NZ_CH724107.1"/>
</dbReference>
<sequence>MSRHNQFYSSETQAFWAAKALVEGRTISHKTEIREVRGWRLAAICERLRKRYGWPIEVDYRGAERFAYYRLKPGTDLKSLRYPPSAKALASGPAA</sequence>
<accession>Q2CEG2</accession>
<dbReference type="STRING" id="314256.OG2516_04034"/>
<dbReference type="EMBL" id="AAOT01000018">
    <property type="protein sequence ID" value="EAR51035.1"/>
    <property type="molecule type" value="Genomic_DNA"/>
</dbReference>
<organism evidence="1 2">
    <name type="scientific">Oceanicola granulosus (strain ATCC BAA-861 / DSM 15982 / KCTC 12143 / HTCC2516)</name>
    <dbReference type="NCBI Taxonomy" id="314256"/>
    <lineage>
        <taxon>Bacteria</taxon>
        <taxon>Pseudomonadati</taxon>
        <taxon>Pseudomonadota</taxon>
        <taxon>Alphaproteobacteria</taxon>
        <taxon>Rhodobacterales</taxon>
        <taxon>Roseobacteraceae</taxon>
        <taxon>Oceanicola</taxon>
    </lineage>
</organism>
<comment type="caution">
    <text evidence="1">The sequence shown here is derived from an EMBL/GenBank/DDBJ whole genome shotgun (WGS) entry which is preliminary data.</text>
</comment>
<dbReference type="HOGENOM" id="CLU_2370066_0_0_5"/>
<evidence type="ECO:0000313" key="1">
    <source>
        <dbReference type="EMBL" id="EAR51035.1"/>
    </source>
</evidence>
<keyword evidence="2" id="KW-1185">Reference proteome</keyword>
<evidence type="ECO:0000313" key="2">
    <source>
        <dbReference type="Proteomes" id="UP000003635"/>
    </source>
</evidence>
<gene>
    <name evidence="1" type="ORF">OG2516_04034</name>
</gene>
<dbReference type="eggNOG" id="ENOG50331Q3">
    <property type="taxonomic scope" value="Bacteria"/>
</dbReference>
<name>Q2CEG2_OCEGH</name>
<dbReference type="OrthoDB" id="7726947at2"/>